<comment type="caution">
    <text evidence="2">The sequence shown here is derived from an EMBL/GenBank/DDBJ whole genome shotgun (WGS) entry which is preliminary data.</text>
</comment>
<dbReference type="EMBL" id="VFIA01000004">
    <property type="protein sequence ID" value="MBC3790479.1"/>
    <property type="molecule type" value="Genomic_DNA"/>
</dbReference>
<keyword evidence="1" id="KW-0175">Coiled coil</keyword>
<keyword evidence="3" id="KW-1185">Reference proteome</keyword>
<dbReference type="Proteomes" id="UP000700732">
    <property type="component" value="Unassembled WGS sequence"/>
</dbReference>
<evidence type="ECO:0000256" key="1">
    <source>
        <dbReference type="SAM" id="Coils"/>
    </source>
</evidence>
<evidence type="ECO:0000313" key="2">
    <source>
        <dbReference type="EMBL" id="MBC3790479.1"/>
    </source>
</evidence>
<gene>
    <name evidence="2" type="ORF">FH603_969</name>
</gene>
<organism evidence="2 3">
    <name type="scientific">Spirosoma utsteinense</name>
    <dbReference type="NCBI Taxonomy" id="2585773"/>
    <lineage>
        <taxon>Bacteria</taxon>
        <taxon>Pseudomonadati</taxon>
        <taxon>Bacteroidota</taxon>
        <taxon>Cytophagia</taxon>
        <taxon>Cytophagales</taxon>
        <taxon>Cytophagaceae</taxon>
        <taxon>Spirosoma</taxon>
    </lineage>
</organism>
<name>A0ABR6W1M5_9BACT</name>
<reference evidence="2 3" key="1">
    <citation type="submission" date="2019-06" db="EMBL/GenBank/DDBJ databases">
        <title>Spirosoma utsteinense sp. nov. isolated from Antarctic ice-free soils.</title>
        <authorList>
            <person name="Tahon G."/>
        </authorList>
    </citation>
    <scope>NUCLEOTIDE SEQUENCE [LARGE SCALE GENOMIC DNA]</scope>
    <source>
        <strain evidence="2 3">LMG 31447</strain>
    </source>
</reference>
<sequence length="127" mass="13667">MISKDQNQIALIDQTVNAFDSGISTIEPQDGIALIDKWLDRLDEVGDDATDEIADTLEELRSELDPSQNEGQPDASAIAEILQDLIQQTQAVMQSAEASAEQTELSQLIATLENLHSQVAASAGDES</sequence>
<protein>
    <submittedName>
        <fullName evidence="2">ElaB/YqjD/DUF883 family membrane-anchored ribosome-binding protein</fullName>
    </submittedName>
</protein>
<feature type="coiled-coil region" evidence="1">
    <location>
        <begin position="79"/>
        <end position="106"/>
    </location>
</feature>
<dbReference type="RefSeq" id="WP_186736301.1">
    <property type="nucleotide sequence ID" value="NZ_VFIA01000004.1"/>
</dbReference>
<accession>A0ABR6W1M5</accession>
<evidence type="ECO:0000313" key="3">
    <source>
        <dbReference type="Proteomes" id="UP000700732"/>
    </source>
</evidence>
<proteinExistence type="predicted"/>